<protein>
    <recommendedName>
        <fullName evidence="3">Right handed beta helix domain-containing protein</fullName>
    </recommendedName>
</protein>
<dbReference type="InterPro" id="IPR006626">
    <property type="entry name" value="PbH1"/>
</dbReference>
<evidence type="ECO:0000313" key="2">
    <source>
        <dbReference type="Proteomes" id="UP001138894"/>
    </source>
</evidence>
<sequence length="637" mass="71269">MKLSATIFCLLFTLFILGQTEVVLSGGIQDNDTTNNNVLSDAISLLNNEGTISIKGNIFINDNFTIPEGIELKFFKSNMLIIANGVVLTIDGNINARQYQIFDIQGIGSVTGNSCTNIGYPEWFGAVGNGIANDENAITNALNFSSQINWDGIYYSSTNIIIKSSCFNIYKLKLKNTSLIIESKDESFLNNTINNLSIVFDSLSTDTFGLQLKRIGTNSRIRDMLINDVYIENCDKAIYANANDKFHSLGTIQITNSVLKNNNYSVFFDENDDNLPTTKFASINDIIINDNVFYSNIKDIYMKSSDGVIIANNTFFGNSGNKTKSIHIGDNLSDQIKIHNNQIFEPQEEGILIDKVKSFQISNNNIVTTNNLIKLSPRIKLRVRAIPAQSTIVGNVIRQATTNGIEIIDDSQNKNLLQSIFVNSNVIYTKAYDTIHHSNGTYTLLSEIDHYGITYDGKFTYLNGTNHSLKEERGENDSKIFTEIGNFDIQNQIERRNNFSKYPSGNIVNKTITFPDSNSTELLNLKGVNEDKFSFFLKVHCWFGDKKKLTDINNPGTSSTYLLLISKSLSNLQEVAVISELGYVDVEPNPDTWISPSWPAFNFSVQNNKLIIEHKNGNINDKEFSFEIIKIGNGKIN</sequence>
<proteinExistence type="predicted"/>
<dbReference type="AlphaFoldDB" id="A0A9X1JRC9"/>
<dbReference type="SMART" id="SM00710">
    <property type="entry name" value="PbH1"/>
    <property type="match status" value="5"/>
</dbReference>
<reference evidence="1" key="1">
    <citation type="submission" date="2021-04" db="EMBL/GenBank/DDBJ databases">
        <authorList>
            <person name="Pira H."/>
            <person name="Risdian C."/>
            <person name="Wink J."/>
        </authorList>
    </citation>
    <scope>NUCLEOTIDE SEQUENCE</scope>
    <source>
        <strain evidence="1">WHY3</strain>
    </source>
</reference>
<evidence type="ECO:0008006" key="3">
    <source>
        <dbReference type="Google" id="ProtNLM"/>
    </source>
</evidence>
<comment type="caution">
    <text evidence="1">The sequence shown here is derived from an EMBL/GenBank/DDBJ whole genome shotgun (WGS) entry which is preliminary data.</text>
</comment>
<accession>A0A9X1JRC9</accession>
<gene>
    <name evidence="1" type="ORF">KCG49_04620</name>
</gene>
<evidence type="ECO:0000313" key="1">
    <source>
        <dbReference type="EMBL" id="MBV7268477.1"/>
    </source>
</evidence>
<dbReference type="EMBL" id="JAGSPD010000003">
    <property type="protein sequence ID" value="MBV7268477.1"/>
    <property type="molecule type" value="Genomic_DNA"/>
</dbReference>
<dbReference type="RefSeq" id="WP_218545031.1">
    <property type="nucleotide sequence ID" value="NZ_JAGSPD010000003.1"/>
</dbReference>
<keyword evidence="2" id="KW-1185">Reference proteome</keyword>
<name>A0A9X1JRC9_9FLAO</name>
<organism evidence="1 2">
    <name type="scientific">Winogradskyella luteola</name>
    <dbReference type="NCBI Taxonomy" id="2828330"/>
    <lineage>
        <taxon>Bacteria</taxon>
        <taxon>Pseudomonadati</taxon>
        <taxon>Bacteroidota</taxon>
        <taxon>Flavobacteriia</taxon>
        <taxon>Flavobacteriales</taxon>
        <taxon>Flavobacteriaceae</taxon>
        <taxon>Winogradskyella</taxon>
    </lineage>
</organism>
<dbReference type="Proteomes" id="UP001138894">
    <property type="component" value="Unassembled WGS sequence"/>
</dbReference>